<keyword evidence="3 11" id="KW-1134">Transmembrane beta strand</keyword>
<dbReference type="Pfam" id="PF07715">
    <property type="entry name" value="Plug"/>
    <property type="match status" value="1"/>
</dbReference>
<keyword evidence="10 11" id="KW-0998">Cell outer membrane</keyword>
<evidence type="ECO:0000256" key="1">
    <source>
        <dbReference type="ARBA" id="ARBA00004571"/>
    </source>
</evidence>
<evidence type="ECO:0000256" key="12">
    <source>
        <dbReference type="SAM" id="MobiDB-lite"/>
    </source>
</evidence>
<keyword evidence="6" id="KW-0408">Iron</keyword>
<keyword evidence="5 11" id="KW-0812">Transmembrane</keyword>
<comment type="subcellular location">
    <subcellularLocation>
        <location evidence="1 11">Cell outer membrane</location>
        <topology evidence="1 11">Multi-pass membrane protein</topology>
    </subcellularLocation>
</comment>
<organism evidence="15 16">
    <name type="scientific">Croceicoccus pelagius</name>
    <dbReference type="NCBI Taxonomy" id="1703341"/>
    <lineage>
        <taxon>Bacteria</taxon>
        <taxon>Pseudomonadati</taxon>
        <taxon>Pseudomonadota</taxon>
        <taxon>Alphaproteobacteria</taxon>
        <taxon>Sphingomonadales</taxon>
        <taxon>Erythrobacteraceae</taxon>
        <taxon>Croceicoccus</taxon>
    </lineage>
</organism>
<sequence length="237" mass="25121">MAYYLSKRLAIMLAGASVMGFAGVAFAQDDVNAQQADDFGEIIVTANKRSESLSKVGVSVSAFSGDMLETRNIVRPDELAKAVPSLALAPSTHGTPVYTLRGVGYNADALAVYPAVSISLDQAPMPFPVLAGHSMFDLERVEVLKGPQGTLFGQNSTGGAINYVAAKPTDTLEAGVDASYGRFSEVRGTAYVSGPLSDTLAMRVAVDAAHRGNWQRNFARTPEDNSSRVDLRNGEED</sequence>
<dbReference type="InterPro" id="IPR039426">
    <property type="entry name" value="TonB-dep_rcpt-like"/>
</dbReference>
<evidence type="ECO:0000256" key="9">
    <source>
        <dbReference type="ARBA" id="ARBA00023136"/>
    </source>
</evidence>
<feature type="signal peptide" evidence="13">
    <location>
        <begin position="1"/>
        <end position="27"/>
    </location>
</feature>
<dbReference type="GO" id="GO:0009279">
    <property type="term" value="C:cell outer membrane"/>
    <property type="evidence" value="ECO:0007669"/>
    <property type="project" value="UniProtKB-SubCell"/>
</dbReference>
<keyword evidence="4" id="KW-0410">Iron transport</keyword>
<dbReference type="AlphaFoldDB" id="A0A916YP85"/>
<keyword evidence="8" id="KW-0798">TonB box</keyword>
<dbReference type="PANTHER" id="PTHR32552:SF81">
    <property type="entry name" value="TONB-DEPENDENT OUTER MEMBRANE RECEPTOR"/>
    <property type="match status" value="1"/>
</dbReference>
<accession>A0A916YP85</accession>
<comment type="caution">
    <text evidence="15">The sequence shown here is derived from an EMBL/GenBank/DDBJ whole genome shotgun (WGS) entry which is preliminary data.</text>
</comment>
<evidence type="ECO:0000256" key="5">
    <source>
        <dbReference type="ARBA" id="ARBA00022692"/>
    </source>
</evidence>
<keyword evidence="16" id="KW-1185">Reference proteome</keyword>
<evidence type="ECO:0000256" key="6">
    <source>
        <dbReference type="ARBA" id="ARBA00023004"/>
    </source>
</evidence>
<feature type="domain" description="TonB-dependent receptor plug" evidence="14">
    <location>
        <begin position="54"/>
        <end position="160"/>
    </location>
</feature>
<keyword evidence="7" id="KW-0406">Ion transport</keyword>
<feature type="region of interest" description="Disordered" evidence="12">
    <location>
        <begin position="218"/>
        <end position="237"/>
    </location>
</feature>
<gene>
    <name evidence="15" type="ORF">GCM10010989_30850</name>
</gene>
<evidence type="ECO:0000256" key="3">
    <source>
        <dbReference type="ARBA" id="ARBA00022452"/>
    </source>
</evidence>
<dbReference type="RefSeq" id="WP_066762314.1">
    <property type="nucleotide sequence ID" value="NZ_BMIO01000021.1"/>
</dbReference>
<evidence type="ECO:0000256" key="7">
    <source>
        <dbReference type="ARBA" id="ARBA00023065"/>
    </source>
</evidence>
<dbReference type="PANTHER" id="PTHR32552">
    <property type="entry name" value="FERRICHROME IRON RECEPTOR-RELATED"/>
    <property type="match status" value="1"/>
</dbReference>
<dbReference type="EMBL" id="BMIO01000021">
    <property type="protein sequence ID" value="GGD54525.1"/>
    <property type="molecule type" value="Genomic_DNA"/>
</dbReference>
<dbReference type="Gene3D" id="2.40.170.20">
    <property type="entry name" value="TonB-dependent receptor, beta-barrel domain"/>
    <property type="match status" value="1"/>
</dbReference>
<evidence type="ECO:0000313" key="15">
    <source>
        <dbReference type="EMBL" id="GGD54525.1"/>
    </source>
</evidence>
<evidence type="ECO:0000256" key="2">
    <source>
        <dbReference type="ARBA" id="ARBA00022448"/>
    </source>
</evidence>
<feature type="compositionally biased region" description="Basic and acidic residues" evidence="12">
    <location>
        <begin position="221"/>
        <end position="237"/>
    </location>
</feature>
<evidence type="ECO:0000256" key="10">
    <source>
        <dbReference type="ARBA" id="ARBA00023237"/>
    </source>
</evidence>
<dbReference type="PROSITE" id="PS52016">
    <property type="entry name" value="TONB_DEPENDENT_REC_3"/>
    <property type="match status" value="1"/>
</dbReference>
<evidence type="ECO:0000256" key="4">
    <source>
        <dbReference type="ARBA" id="ARBA00022496"/>
    </source>
</evidence>
<keyword evidence="2 11" id="KW-0813">Transport</keyword>
<reference evidence="15 16" key="1">
    <citation type="journal article" date="2014" name="Int. J. Syst. Evol. Microbiol.">
        <title>Complete genome sequence of Corynebacterium casei LMG S-19264T (=DSM 44701T), isolated from a smear-ripened cheese.</title>
        <authorList>
            <consortium name="US DOE Joint Genome Institute (JGI-PGF)"/>
            <person name="Walter F."/>
            <person name="Albersmeier A."/>
            <person name="Kalinowski J."/>
            <person name="Ruckert C."/>
        </authorList>
    </citation>
    <scope>NUCLEOTIDE SEQUENCE [LARGE SCALE GENOMIC DNA]</scope>
    <source>
        <strain evidence="15 16">CGMCC 1.15358</strain>
    </source>
</reference>
<name>A0A916YP85_9SPHN</name>
<protein>
    <recommendedName>
        <fullName evidence="14">TonB-dependent receptor plug domain-containing protein</fullName>
    </recommendedName>
</protein>
<evidence type="ECO:0000256" key="8">
    <source>
        <dbReference type="ARBA" id="ARBA00023077"/>
    </source>
</evidence>
<dbReference type="InterPro" id="IPR012910">
    <property type="entry name" value="Plug_dom"/>
</dbReference>
<dbReference type="InterPro" id="IPR036942">
    <property type="entry name" value="Beta-barrel_TonB_sf"/>
</dbReference>
<comment type="similarity">
    <text evidence="11">Belongs to the TonB-dependent receptor family.</text>
</comment>
<evidence type="ECO:0000259" key="14">
    <source>
        <dbReference type="Pfam" id="PF07715"/>
    </source>
</evidence>
<keyword evidence="13" id="KW-0732">Signal</keyword>
<evidence type="ECO:0000256" key="11">
    <source>
        <dbReference type="PROSITE-ProRule" id="PRU01360"/>
    </source>
</evidence>
<evidence type="ECO:0000256" key="13">
    <source>
        <dbReference type="SAM" id="SignalP"/>
    </source>
</evidence>
<dbReference type="SUPFAM" id="SSF56935">
    <property type="entry name" value="Porins"/>
    <property type="match status" value="1"/>
</dbReference>
<proteinExistence type="inferred from homology"/>
<dbReference type="Proteomes" id="UP000598997">
    <property type="component" value="Unassembled WGS sequence"/>
</dbReference>
<keyword evidence="9 11" id="KW-0472">Membrane</keyword>
<dbReference type="GO" id="GO:0006826">
    <property type="term" value="P:iron ion transport"/>
    <property type="evidence" value="ECO:0007669"/>
    <property type="project" value="UniProtKB-KW"/>
</dbReference>
<evidence type="ECO:0000313" key="16">
    <source>
        <dbReference type="Proteomes" id="UP000598997"/>
    </source>
</evidence>
<feature type="chain" id="PRO_5037702655" description="TonB-dependent receptor plug domain-containing protein" evidence="13">
    <location>
        <begin position="28"/>
        <end position="237"/>
    </location>
</feature>